<feature type="binding site" evidence="12">
    <location>
        <position position="299"/>
    </location>
    <ligand>
        <name>K(+)</name>
        <dbReference type="ChEBI" id="CHEBI:29103"/>
    </ligand>
</feature>
<name>A0ABT1AJB6_9RALS</name>
<feature type="domain" description="Carbohydrate kinase PfkB" evidence="13">
    <location>
        <begin position="15"/>
        <end position="307"/>
    </location>
</feature>
<keyword evidence="6 12" id="KW-0547">Nucleotide-binding</keyword>
<keyword evidence="5 12" id="KW-0479">Metal-binding</keyword>
<feature type="binding site" evidence="12">
    <location>
        <position position="296"/>
    </location>
    <ligand>
        <name>K(+)</name>
        <dbReference type="ChEBI" id="CHEBI:29103"/>
    </ligand>
</feature>
<keyword evidence="12" id="KW-0963">Cytoplasm</keyword>
<dbReference type="InterPro" id="IPR029056">
    <property type="entry name" value="Ribokinase-like"/>
</dbReference>
<keyword evidence="10 12" id="KW-0630">Potassium</keyword>
<evidence type="ECO:0000256" key="7">
    <source>
        <dbReference type="ARBA" id="ARBA00022777"/>
    </source>
</evidence>
<feature type="binding site" evidence="12">
    <location>
        <position position="262"/>
    </location>
    <ligand>
        <name>K(+)</name>
        <dbReference type="ChEBI" id="CHEBI:29103"/>
    </ligand>
</feature>
<dbReference type="RefSeq" id="WP_252679117.1">
    <property type="nucleotide sequence ID" value="NZ_JAMXHT010000003.1"/>
</dbReference>
<keyword evidence="7 12" id="KW-0418">Kinase</keyword>
<keyword evidence="9 12" id="KW-0460">Magnesium</keyword>
<feature type="binding site" evidence="12">
    <location>
        <begin position="24"/>
        <end position="26"/>
    </location>
    <ligand>
        <name>substrate</name>
    </ligand>
</feature>
<evidence type="ECO:0000256" key="3">
    <source>
        <dbReference type="ARBA" id="ARBA00016943"/>
    </source>
</evidence>
<evidence type="ECO:0000313" key="14">
    <source>
        <dbReference type="EMBL" id="MCO5398207.1"/>
    </source>
</evidence>
<dbReference type="Proteomes" id="UP001162811">
    <property type="component" value="Unassembled WGS sequence"/>
</dbReference>
<dbReference type="NCBIfam" id="TIGR02152">
    <property type="entry name" value="D_ribokin_bact"/>
    <property type="match status" value="1"/>
</dbReference>
<comment type="function">
    <text evidence="12">Catalyzes the phosphorylation of ribose at O-5 in a reaction requiring ATP and magnesium. The resulting D-ribose-5-phosphate can then be used either for sythesis of nucleotides, histidine, and tryptophan, or as a component of the pentose phosphate pathway.</text>
</comment>
<dbReference type="EMBL" id="JAMXHT010000003">
    <property type="protein sequence ID" value="MCO5398207.1"/>
    <property type="molecule type" value="Genomic_DNA"/>
</dbReference>
<evidence type="ECO:0000259" key="13">
    <source>
        <dbReference type="Pfam" id="PF00294"/>
    </source>
</evidence>
<reference evidence="14" key="2">
    <citation type="journal article" date="2023" name="Front. Microbiol.">
        <title>Ralstonia chuxiongensis sp. nov., Ralstonia mojiangensis sp. nov., and Ralstonia soli sp. nov., isolated from tobacco fields, are three novel species in the family Burkholderiaceae.</title>
        <authorList>
            <person name="Lu C.H."/>
            <person name="Zhang Y.Y."/>
            <person name="Jiang N."/>
            <person name="Chen W."/>
            <person name="Shao X."/>
            <person name="Zhao Z.M."/>
            <person name="Lu W.L."/>
            <person name="Hu X."/>
            <person name="Xi Y.X."/>
            <person name="Zou S.Y."/>
            <person name="Wei Q.J."/>
            <person name="Lin Z.L."/>
            <person name="Gong L."/>
            <person name="Gai X.T."/>
            <person name="Zhang L.Q."/>
            <person name="Li J.Y."/>
            <person name="Jin Y."/>
            <person name="Xia Z.Y."/>
        </authorList>
    </citation>
    <scope>NUCLEOTIDE SEQUENCE</scope>
    <source>
        <strain evidence="14">21MJYT02-11</strain>
    </source>
</reference>
<keyword evidence="4 12" id="KW-0808">Transferase</keyword>
<evidence type="ECO:0000256" key="8">
    <source>
        <dbReference type="ARBA" id="ARBA00022840"/>
    </source>
</evidence>
<comment type="cofactor">
    <cofactor evidence="12">
        <name>Mg(2+)</name>
        <dbReference type="ChEBI" id="CHEBI:18420"/>
    </cofactor>
    <text evidence="12">Requires a divalent cation, most likely magnesium in vivo, as an electrophilic catalyst to aid phosphoryl group transfer. It is the chelate of the metal and the nucleotide that is the actual substrate.</text>
</comment>
<evidence type="ECO:0000256" key="4">
    <source>
        <dbReference type="ARBA" id="ARBA00022679"/>
    </source>
</evidence>
<evidence type="ECO:0000256" key="11">
    <source>
        <dbReference type="ARBA" id="ARBA00023277"/>
    </source>
</evidence>
<organism evidence="14 15">
    <name type="scientific">Ralstonia soli</name>
    <dbReference type="NCBI Taxonomy" id="2953896"/>
    <lineage>
        <taxon>Bacteria</taxon>
        <taxon>Pseudomonadati</taxon>
        <taxon>Pseudomonadota</taxon>
        <taxon>Betaproteobacteria</taxon>
        <taxon>Burkholderiales</taxon>
        <taxon>Burkholderiaceae</taxon>
        <taxon>Ralstonia</taxon>
    </lineage>
</organism>
<dbReference type="PANTHER" id="PTHR10584">
    <property type="entry name" value="SUGAR KINASE"/>
    <property type="match status" value="1"/>
</dbReference>
<dbReference type="HAMAP" id="MF_01987">
    <property type="entry name" value="Ribokinase"/>
    <property type="match status" value="1"/>
</dbReference>
<comment type="activity regulation">
    <text evidence="12">Activated by a monovalent cation that binds near, but not in, the active site. The most likely occupant of the site in vivo is potassium. Ion binding induces a conformational change that may alter substrate affinity.</text>
</comment>
<evidence type="ECO:0000313" key="15">
    <source>
        <dbReference type="Proteomes" id="UP001162811"/>
    </source>
</evidence>
<dbReference type="PROSITE" id="PS00584">
    <property type="entry name" value="PFKB_KINASES_2"/>
    <property type="match status" value="1"/>
</dbReference>
<comment type="catalytic activity">
    <reaction evidence="12">
        <text>D-ribose + ATP = D-ribose 5-phosphate + ADP + H(+)</text>
        <dbReference type="Rhea" id="RHEA:13697"/>
        <dbReference type="ChEBI" id="CHEBI:15378"/>
        <dbReference type="ChEBI" id="CHEBI:30616"/>
        <dbReference type="ChEBI" id="CHEBI:47013"/>
        <dbReference type="ChEBI" id="CHEBI:78346"/>
        <dbReference type="ChEBI" id="CHEBI:456216"/>
        <dbReference type="EC" id="2.7.1.15"/>
    </reaction>
</comment>
<dbReference type="Pfam" id="PF00294">
    <property type="entry name" value="PfkB"/>
    <property type="match status" value="1"/>
</dbReference>
<feature type="binding site" evidence="12">
    <location>
        <begin position="234"/>
        <end position="239"/>
    </location>
    <ligand>
        <name>ATP</name>
        <dbReference type="ChEBI" id="CHEBI:30616"/>
    </ligand>
</feature>
<comment type="caution">
    <text evidence="14">The sequence shown here is derived from an EMBL/GenBank/DDBJ whole genome shotgun (WGS) entry which is preliminary data.</text>
</comment>
<feature type="binding site" evidence="12">
    <location>
        <begin position="52"/>
        <end position="56"/>
    </location>
    <ligand>
        <name>substrate</name>
    </ligand>
</feature>
<evidence type="ECO:0000256" key="1">
    <source>
        <dbReference type="ARBA" id="ARBA00005380"/>
    </source>
</evidence>
<feature type="binding site" evidence="12">
    <location>
        <position position="305"/>
    </location>
    <ligand>
        <name>K(+)</name>
        <dbReference type="ChEBI" id="CHEBI:29103"/>
    </ligand>
</feature>
<feature type="binding site" evidence="12">
    <location>
        <begin position="265"/>
        <end position="266"/>
    </location>
    <ligand>
        <name>ATP</name>
        <dbReference type="ChEBI" id="CHEBI:30616"/>
    </ligand>
</feature>
<dbReference type="GO" id="GO:0004747">
    <property type="term" value="F:ribokinase activity"/>
    <property type="evidence" value="ECO:0007669"/>
    <property type="project" value="UniProtKB-EC"/>
</dbReference>
<keyword evidence="15" id="KW-1185">Reference proteome</keyword>
<dbReference type="Gene3D" id="3.40.1190.20">
    <property type="match status" value="1"/>
</dbReference>
<comment type="subcellular location">
    <subcellularLocation>
        <location evidence="12">Cytoplasm</location>
    </subcellularLocation>
</comment>
<dbReference type="InterPro" id="IPR011877">
    <property type="entry name" value="Ribokinase"/>
</dbReference>
<protein>
    <recommendedName>
        <fullName evidence="3 12">Ribokinase</fullName>
        <shortName evidence="12">RK</shortName>
        <ecNumber evidence="2 12">2.7.1.15</ecNumber>
    </recommendedName>
</protein>
<feature type="active site" description="Proton acceptor" evidence="12">
    <location>
        <position position="266"/>
    </location>
</feature>
<comment type="similarity">
    <text evidence="12">Belongs to the carbohydrate kinase PfkB family. Ribokinase subfamily.</text>
</comment>
<evidence type="ECO:0000256" key="5">
    <source>
        <dbReference type="ARBA" id="ARBA00022723"/>
    </source>
</evidence>
<dbReference type="PRINTS" id="PR00990">
    <property type="entry name" value="RIBOKINASE"/>
</dbReference>
<comment type="subunit">
    <text evidence="12">Homodimer.</text>
</comment>
<evidence type="ECO:0000256" key="2">
    <source>
        <dbReference type="ARBA" id="ARBA00012035"/>
    </source>
</evidence>
<evidence type="ECO:0000256" key="12">
    <source>
        <dbReference type="HAMAP-Rule" id="MF_01987"/>
    </source>
</evidence>
<keyword evidence="11 12" id="KW-0119">Carbohydrate metabolism</keyword>
<gene>
    <name evidence="12 14" type="primary">rbsK</name>
    <name evidence="14" type="ORF">NG900_08360</name>
</gene>
<dbReference type="CDD" id="cd01174">
    <property type="entry name" value="ribokinase"/>
    <property type="match status" value="1"/>
</dbReference>
<comment type="similarity">
    <text evidence="1">Belongs to the carbohydrate kinase pfkB family.</text>
</comment>
<dbReference type="SUPFAM" id="SSF53613">
    <property type="entry name" value="Ribokinase-like"/>
    <property type="match status" value="1"/>
</dbReference>
<dbReference type="InterPro" id="IPR011611">
    <property type="entry name" value="PfkB_dom"/>
</dbReference>
<dbReference type="InterPro" id="IPR002173">
    <property type="entry name" value="Carboh/pur_kinase_PfkB_CS"/>
</dbReference>
<comment type="pathway">
    <text evidence="12">Carbohydrate metabolism; D-ribose degradation; D-ribose 5-phosphate from beta-D-ribopyranose: step 2/2.</text>
</comment>
<feature type="binding site" evidence="12">
    <location>
        <position position="266"/>
    </location>
    <ligand>
        <name>substrate</name>
    </ligand>
</feature>
<evidence type="ECO:0000256" key="9">
    <source>
        <dbReference type="ARBA" id="ARBA00022842"/>
    </source>
</evidence>
<feature type="binding site" evidence="12">
    <location>
        <position position="301"/>
    </location>
    <ligand>
        <name>K(+)</name>
        <dbReference type="ChEBI" id="CHEBI:29103"/>
    </ligand>
</feature>
<dbReference type="InterPro" id="IPR002139">
    <property type="entry name" value="Ribo/fructo_kinase"/>
</dbReference>
<sequence length="323" mass="32626">MVAKRPSASSAHPAADVLIVGSLNMDLVIRTPRLPRPGQTVVAPALETIPGGKGANQAVAAARLGARVAMLGCVGDDAYGTALRDGLRREGVDTSMVSAHSGAATGIACVTVANSGQNTIVIVAGANELLTPAMIEAQRAAFERARVIVCQLESPPDAVECALKLGARLGKTVILNPAPAIGPLPTPWLAACDYLIPNETEAALLTALPVDSPETALDAAVDLHAQGARHVIVTLGARGAAYVDADTRRLIPAPTARAIDTTAAGDTFVGALAAALAEGAAPDAALAFGQAAAALSVTRLGAQPSIPFRSEIGALHHPESLAE</sequence>
<dbReference type="PANTHER" id="PTHR10584:SF166">
    <property type="entry name" value="RIBOKINASE"/>
    <property type="match status" value="1"/>
</dbReference>
<dbReference type="EC" id="2.7.1.15" evidence="2 12"/>
<evidence type="ECO:0000256" key="10">
    <source>
        <dbReference type="ARBA" id="ARBA00022958"/>
    </source>
</evidence>
<evidence type="ECO:0000256" key="6">
    <source>
        <dbReference type="ARBA" id="ARBA00022741"/>
    </source>
</evidence>
<proteinExistence type="inferred from homology"/>
<feature type="binding site" evidence="12">
    <location>
        <position position="260"/>
    </location>
    <ligand>
        <name>K(+)</name>
        <dbReference type="ChEBI" id="CHEBI:29103"/>
    </ligand>
</feature>
<keyword evidence="8 12" id="KW-0067">ATP-binding</keyword>
<accession>A0ABT1AJB6</accession>
<feature type="binding site" evidence="12">
    <location>
        <position position="153"/>
    </location>
    <ligand>
        <name>substrate</name>
    </ligand>
</feature>
<feature type="binding site" evidence="12">
    <location>
        <position position="198"/>
    </location>
    <ligand>
        <name>ATP</name>
        <dbReference type="ChEBI" id="CHEBI:30616"/>
    </ligand>
</feature>
<reference evidence="14" key="1">
    <citation type="submission" date="2022-06" db="EMBL/GenBank/DDBJ databases">
        <authorList>
            <person name="Lu C.-H."/>
        </authorList>
    </citation>
    <scope>NUCLEOTIDE SEQUENCE</scope>
    <source>
        <strain evidence="14">21MJYT02-11</strain>
    </source>
</reference>
<comment type="caution">
    <text evidence="12">Lacks conserved residue(s) required for the propagation of feature annotation.</text>
</comment>